<dbReference type="Proteomes" id="UP001220064">
    <property type="component" value="Chromosome"/>
</dbReference>
<organism evidence="2 3">
    <name type="scientific">Corynebacterium massiliense DSM 45435</name>
    <dbReference type="NCBI Taxonomy" id="1121364"/>
    <lineage>
        <taxon>Bacteria</taxon>
        <taxon>Bacillati</taxon>
        <taxon>Actinomycetota</taxon>
        <taxon>Actinomycetes</taxon>
        <taxon>Mycobacteriales</taxon>
        <taxon>Corynebacteriaceae</taxon>
        <taxon>Corynebacterium</taxon>
    </lineage>
</organism>
<evidence type="ECO:0000256" key="1">
    <source>
        <dbReference type="SAM" id="MobiDB-lite"/>
    </source>
</evidence>
<dbReference type="SUPFAM" id="SSF50118">
    <property type="entry name" value="Cell growth inhibitor/plasmid maintenance toxic component"/>
    <property type="match status" value="1"/>
</dbReference>
<dbReference type="RefSeq" id="WP_022863245.1">
    <property type="nucleotide sequence ID" value="NZ_ATVG01000008.1"/>
</dbReference>
<dbReference type="Pfam" id="PF02452">
    <property type="entry name" value="PemK_toxin"/>
    <property type="match status" value="1"/>
</dbReference>
<accession>A0ABY7U9Q2</accession>
<dbReference type="InterPro" id="IPR003477">
    <property type="entry name" value="PemK-like"/>
</dbReference>
<proteinExistence type="predicted"/>
<gene>
    <name evidence="2" type="ORF">CMASS_07790</name>
</gene>
<feature type="region of interest" description="Disordered" evidence="1">
    <location>
        <begin position="1"/>
        <end position="21"/>
    </location>
</feature>
<reference evidence="2 3" key="1">
    <citation type="submission" date="2020-10" db="EMBL/GenBank/DDBJ databases">
        <title>Complete genome sequence of Corynebacterium massiliense DSM 45435, type strain of Corynebacterium massiliense.</title>
        <authorList>
            <person name="Busche T."/>
            <person name="Kalinowski J."/>
            <person name="Ruckert C."/>
        </authorList>
    </citation>
    <scope>NUCLEOTIDE SEQUENCE [LARGE SCALE GENOMIC DNA]</scope>
    <source>
        <strain evidence="2 3">DSM 45435</strain>
    </source>
</reference>
<sequence>MSSGQKAAPRPGAQSGNRPRPAFVRWLKKVLGIGDREPVDDGLSRINDRLGLGSTTHGPTPRKAAQIHVVRTVDRPRSIFYAPNMDGQADSGEVVWVPVPSEEDGGTVHERAVLVVGRTRTTVLGLIISPNPEHADEDWWLNIGSGDWNEAGCPCWVRLDRILEVSEQDTRREGILFPQRRFERIAHHLRAKYHWA</sequence>
<dbReference type="EMBL" id="CP063189">
    <property type="protein sequence ID" value="WCZ32988.1"/>
    <property type="molecule type" value="Genomic_DNA"/>
</dbReference>
<protein>
    <submittedName>
        <fullName evidence="2">PemK-like protein</fullName>
    </submittedName>
</protein>
<keyword evidence="3" id="KW-1185">Reference proteome</keyword>
<evidence type="ECO:0000313" key="3">
    <source>
        <dbReference type="Proteomes" id="UP001220064"/>
    </source>
</evidence>
<evidence type="ECO:0000313" key="2">
    <source>
        <dbReference type="EMBL" id="WCZ32988.1"/>
    </source>
</evidence>
<name>A0ABY7U9Q2_9CORY</name>